<dbReference type="AlphaFoldDB" id="B6XBB7"/>
<dbReference type="eggNOG" id="ENOG5032T0P">
    <property type="taxonomic scope" value="Bacteria"/>
</dbReference>
<evidence type="ECO:0000313" key="2">
    <source>
        <dbReference type="Proteomes" id="UP000003729"/>
    </source>
</evidence>
<evidence type="ECO:0000313" key="1">
    <source>
        <dbReference type="EMBL" id="EEB47309.1"/>
    </source>
</evidence>
<comment type="caution">
    <text evidence="1">The sequence shown here is derived from an EMBL/GenBank/DDBJ whole genome shotgun (WGS) entry which is preliminary data.</text>
</comment>
<name>B6XBB7_9GAMM</name>
<reference evidence="1 2" key="2">
    <citation type="submission" date="2008-10" db="EMBL/GenBank/DDBJ databases">
        <authorList>
            <person name="Fulton L."/>
            <person name="Clifton S."/>
            <person name="Fulton B."/>
            <person name="Xu J."/>
            <person name="Minx P."/>
            <person name="Pepin K.H."/>
            <person name="Johnson M."/>
            <person name="Bhonagiri V."/>
            <person name="Nash W.E."/>
            <person name="Mardis E.R."/>
            <person name="Wilson R.K."/>
        </authorList>
    </citation>
    <scope>NUCLEOTIDE SEQUENCE [LARGE SCALE GENOMIC DNA]</scope>
    <source>
        <strain evidence="1 2">DSM 30120</strain>
    </source>
</reference>
<gene>
    <name evidence="1" type="ORF">PROVALCAL_00651</name>
</gene>
<accession>B6XBB7</accession>
<protein>
    <submittedName>
        <fullName evidence="1">Uncharacterized protein</fullName>
    </submittedName>
</protein>
<reference evidence="1 2" key="1">
    <citation type="submission" date="2008-10" db="EMBL/GenBank/DDBJ databases">
        <title>Draft genome sequence of Providencia alcalifaciens (DSM 30120).</title>
        <authorList>
            <person name="Sudarsanam P."/>
            <person name="Ley R."/>
            <person name="Guruge J."/>
            <person name="Turnbaugh P.J."/>
            <person name="Mahowald M."/>
            <person name="Liep D."/>
            <person name="Gordon J."/>
        </authorList>
    </citation>
    <scope>NUCLEOTIDE SEQUENCE [LARGE SCALE GENOMIC DNA]</scope>
    <source>
        <strain evidence="1 2">DSM 30120</strain>
    </source>
</reference>
<dbReference type="Proteomes" id="UP000003729">
    <property type="component" value="Unassembled WGS sequence"/>
</dbReference>
<dbReference type="EMBL" id="ABXW01000011">
    <property type="protein sequence ID" value="EEB47309.1"/>
    <property type="molecule type" value="Genomic_DNA"/>
</dbReference>
<proteinExistence type="predicted"/>
<sequence>MDMKDRIKFNDAMLAAVMDGRKTQTRRPIEPQPKVTEEELRNLGAWQDGYTLSEQVCATWRHGFVDVDCPYGEIGDIISAADNDGNIKGKIEITDVWLQQIQEISPNDAIAEGISAGRYGNDGNWLVGFYIPNSNQPYITAKNAYKELWQSIYGIDSWINNEWVWVIEFRKIDLLSLLN</sequence>
<organism evidence="1 2">
    <name type="scientific">Providencia alcalifaciens DSM 30120</name>
    <dbReference type="NCBI Taxonomy" id="520999"/>
    <lineage>
        <taxon>Bacteria</taxon>
        <taxon>Pseudomonadati</taxon>
        <taxon>Pseudomonadota</taxon>
        <taxon>Gammaproteobacteria</taxon>
        <taxon>Enterobacterales</taxon>
        <taxon>Morganellaceae</taxon>
        <taxon>Providencia</taxon>
    </lineage>
</organism>